<sequence>MQTVNRASKFMTMSLDRPDNPWILERDGITTINQLEGVTSGLSRDTIIQNSERQFDDTDRQYNLLELYQQTGRDKIVTVDETSNRTLEPLSTEQHSSNSPTYQRDRQHHCGYGVSQDVLQESMASPTINIPSHPNNFRTKRRGSLCGSDNSTTTNIRILDARPNSSKRRRIQHNVESVQSPMDQPTLESDYENVAQDHSRASSAGRFGRASLDSQYIFSTTSDVEDSGADLTGSPSHTDNQPDDPSSITTQQLENIRVAALNNKFGDQSLTQATQTLLSRDLVMDNPTNQSYKYAQLEFVKWASARSIDLKYFTPEQLVNFLSEVSQDKSYHVNTIKLWRSAITRFHSAPKSLSGSSCINALISTLANTEPPRNIHRPTVGLTPTFMYLLEIPSSSTAPLASLQPKLAFLLGLSGFMRPSDLARISLLSASVDLNSHCLTFNVIAPKERRGGVRIIKPFLFHPHQDSRLCPVKCFQAVQQHPRAQNRPADTLFVQSTQPSKAVVTSTISSWLRRLISVVFEQYIHHINADHHTLGSSMALREGISLDDIVTLGNWKSADTFQTYYRREHLAEVDFTNQIINLQNPRVEVQELSEDSDGELFMDAVSDIEDVSSLKQH</sequence>
<reference evidence="4" key="1">
    <citation type="submission" date="2020-12" db="EMBL/GenBank/DDBJ databases">
        <title>Metabolic potential, ecology and presence of endohyphal bacteria is reflected in genomic diversity of Mucoromycotina.</title>
        <authorList>
            <person name="Muszewska A."/>
            <person name="Okrasinska A."/>
            <person name="Steczkiewicz K."/>
            <person name="Drgas O."/>
            <person name="Orlowska M."/>
            <person name="Perlinska-Lenart U."/>
            <person name="Aleksandrzak-Piekarczyk T."/>
            <person name="Szatraj K."/>
            <person name="Zielenkiewicz U."/>
            <person name="Pilsyk S."/>
            <person name="Malc E."/>
            <person name="Mieczkowski P."/>
            <person name="Kruszewska J.S."/>
            <person name="Biernat P."/>
            <person name="Pawlowska J."/>
        </authorList>
    </citation>
    <scope>NUCLEOTIDE SEQUENCE</scope>
    <source>
        <strain evidence="4">WA0000017839</strain>
    </source>
</reference>
<evidence type="ECO:0000313" key="5">
    <source>
        <dbReference type="Proteomes" id="UP000603453"/>
    </source>
</evidence>
<evidence type="ECO:0008006" key="6">
    <source>
        <dbReference type="Google" id="ProtNLM"/>
    </source>
</evidence>
<feature type="compositionally biased region" description="Polar residues" evidence="3">
    <location>
        <begin position="174"/>
        <end position="186"/>
    </location>
</feature>
<dbReference type="InterPro" id="IPR011010">
    <property type="entry name" value="DNA_brk_join_enz"/>
</dbReference>
<dbReference type="GO" id="GO:0003677">
    <property type="term" value="F:DNA binding"/>
    <property type="evidence" value="ECO:0007669"/>
    <property type="project" value="UniProtKB-KW"/>
</dbReference>
<feature type="compositionally biased region" description="Polar residues" evidence="3">
    <location>
        <begin position="84"/>
        <end position="102"/>
    </location>
</feature>
<dbReference type="AlphaFoldDB" id="A0A8H7R970"/>
<feature type="region of interest" description="Disordered" evidence="3">
    <location>
        <begin position="84"/>
        <end position="106"/>
    </location>
</feature>
<dbReference type="SUPFAM" id="SSF47823">
    <property type="entry name" value="lambda integrase-like, N-terminal domain"/>
    <property type="match status" value="1"/>
</dbReference>
<dbReference type="PANTHER" id="PTHR35617">
    <property type="entry name" value="PHAGE_INTEGRASE DOMAIN-CONTAINING PROTEIN"/>
    <property type="match status" value="1"/>
</dbReference>
<dbReference type="InterPro" id="IPR010998">
    <property type="entry name" value="Integrase_recombinase_N"/>
</dbReference>
<dbReference type="GO" id="GO:0006310">
    <property type="term" value="P:DNA recombination"/>
    <property type="evidence" value="ECO:0007669"/>
    <property type="project" value="UniProtKB-KW"/>
</dbReference>
<gene>
    <name evidence="4" type="ORF">INT47_003731</name>
</gene>
<dbReference type="OrthoDB" id="5588333at2759"/>
<keyword evidence="5" id="KW-1185">Reference proteome</keyword>
<name>A0A8H7R970_9FUNG</name>
<evidence type="ECO:0000256" key="1">
    <source>
        <dbReference type="ARBA" id="ARBA00023125"/>
    </source>
</evidence>
<evidence type="ECO:0000256" key="2">
    <source>
        <dbReference type="ARBA" id="ARBA00023172"/>
    </source>
</evidence>
<dbReference type="Proteomes" id="UP000603453">
    <property type="component" value="Unassembled WGS sequence"/>
</dbReference>
<dbReference type="InterPro" id="IPR013762">
    <property type="entry name" value="Integrase-like_cat_sf"/>
</dbReference>
<proteinExistence type="predicted"/>
<feature type="compositionally biased region" description="Polar residues" evidence="3">
    <location>
        <begin position="126"/>
        <end position="137"/>
    </location>
</feature>
<dbReference type="Gene3D" id="1.10.443.10">
    <property type="entry name" value="Intergrase catalytic core"/>
    <property type="match status" value="1"/>
</dbReference>
<feature type="region of interest" description="Disordered" evidence="3">
    <location>
        <begin position="223"/>
        <end position="248"/>
    </location>
</feature>
<keyword evidence="2" id="KW-0233">DNA recombination</keyword>
<comment type="caution">
    <text evidence="4">The sequence shown here is derived from an EMBL/GenBank/DDBJ whole genome shotgun (WGS) entry which is preliminary data.</text>
</comment>
<dbReference type="GO" id="GO:0015074">
    <property type="term" value="P:DNA integration"/>
    <property type="evidence" value="ECO:0007669"/>
    <property type="project" value="InterPro"/>
</dbReference>
<dbReference type="PANTHER" id="PTHR35617:SF3">
    <property type="entry name" value="CORE-BINDING (CB) DOMAIN-CONTAINING PROTEIN"/>
    <property type="match status" value="1"/>
</dbReference>
<dbReference type="Gene3D" id="1.10.150.130">
    <property type="match status" value="1"/>
</dbReference>
<feature type="compositionally biased region" description="Polar residues" evidence="3">
    <location>
        <begin position="233"/>
        <end position="248"/>
    </location>
</feature>
<dbReference type="EMBL" id="JAEPRD010000032">
    <property type="protein sequence ID" value="KAG2206082.1"/>
    <property type="molecule type" value="Genomic_DNA"/>
</dbReference>
<keyword evidence="1" id="KW-0238">DNA-binding</keyword>
<dbReference type="SUPFAM" id="SSF56349">
    <property type="entry name" value="DNA breaking-rejoining enzymes"/>
    <property type="match status" value="1"/>
</dbReference>
<accession>A0A8H7R970</accession>
<protein>
    <recommendedName>
        <fullName evidence="6">Tyr recombinase domain-containing protein</fullName>
    </recommendedName>
</protein>
<evidence type="ECO:0000256" key="3">
    <source>
        <dbReference type="SAM" id="MobiDB-lite"/>
    </source>
</evidence>
<feature type="region of interest" description="Disordered" evidence="3">
    <location>
        <begin position="126"/>
        <end position="186"/>
    </location>
</feature>
<organism evidence="4 5">
    <name type="scientific">Mucor saturninus</name>
    <dbReference type="NCBI Taxonomy" id="64648"/>
    <lineage>
        <taxon>Eukaryota</taxon>
        <taxon>Fungi</taxon>
        <taxon>Fungi incertae sedis</taxon>
        <taxon>Mucoromycota</taxon>
        <taxon>Mucoromycotina</taxon>
        <taxon>Mucoromycetes</taxon>
        <taxon>Mucorales</taxon>
        <taxon>Mucorineae</taxon>
        <taxon>Mucoraceae</taxon>
        <taxon>Mucor</taxon>
    </lineage>
</organism>
<feature type="compositionally biased region" description="Polar residues" evidence="3">
    <location>
        <begin position="147"/>
        <end position="156"/>
    </location>
</feature>
<evidence type="ECO:0000313" key="4">
    <source>
        <dbReference type="EMBL" id="KAG2206082.1"/>
    </source>
</evidence>